<dbReference type="GO" id="GO:0000139">
    <property type="term" value="C:Golgi membrane"/>
    <property type="evidence" value="ECO:0007669"/>
    <property type="project" value="UniProtKB-SubCell"/>
</dbReference>
<evidence type="ECO:0000256" key="5">
    <source>
        <dbReference type="SAM" id="Phobius"/>
    </source>
</evidence>
<dbReference type="EMBL" id="SDMP01000003">
    <property type="protein sequence ID" value="RYR64694.1"/>
    <property type="molecule type" value="Genomic_DNA"/>
</dbReference>
<evidence type="ECO:0000259" key="6">
    <source>
        <dbReference type="Pfam" id="PF04577"/>
    </source>
</evidence>
<dbReference type="PANTHER" id="PTHR20961:SF5">
    <property type="entry name" value="GLYCOSYLTRANSFERASE-RELATED"/>
    <property type="match status" value="1"/>
</dbReference>
<keyword evidence="3" id="KW-0808">Transferase</keyword>
<dbReference type="Pfam" id="PF04577">
    <property type="entry name" value="Glyco_transf_61"/>
    <property type="match status" value="1"/>
</dbReference>
<feature type="transmembrane region" description="Helical" evidence="5">
    <location>
        <begin position="21"/>
        <end position="42"/>
    </location>
</feature>
<dbReference type="PANTHER" id="PTHR20961">
    <property type="entry name" value="GLYCOSYLTRANSFERASE"/>
    <property type="match status" value="1"/>
</dbReference>
<keyword evidence="4" id="KW-0325">Glycoprotein</keyword>
<evidence type="ECO:0000256" key="1">
    <source>
        <dbReference type="ARBA" id="ARBA00004323"/>
    </source>
</evidence>
<dbReference type="STRING" id="3818.A0A445DNE0"/>
<evidence type="ECO:0000313" key="7">
    <source>
        <dbReference type="EMBL" id="RYR64694.1"/>
    </source>
</evidence>
<comment type="caution">
    <text evidence="7">The sequence shown here is derived from an EMBL/GenBank/DDBJ whole genome shotgun (WGS) entry which is preliminary data.</text>
</comment>
<evidence type="ECO:0000256" key="4">
    <source>
        <dbReference type="ARBA" id="ARBA00023180"/>
    </source>
</evidence>
<evidence type="ECO:0000313" key="8">
    <source>
        <dbReference type="Proteomes" id="UP000289738"/>
    </source>
</evidence>
<feature type="domain" description="Glycosyltransferase 61 catalytic" evidence="6">
    <location>
        <begin position="261"/>
        <end position="372"/>
    </location>
</feature>
<evidence type="ECO:0000256" key="3">
    <source>
        <dbReference type="ARBA" id="ARBA00022679"/>
    </source>
</evidence>
<name>A0A445DNE0_ARAHY</name>
<sequence>MMYNSIFAKSFSRYEQKKLGYGAFVGCLIIVLSLCTVFKPYIVKLKLYVSVDTKMLMLNETSNFPRIARVEETETKKMEQGCFSEERTNFCQVQGDIRVHGKSSSVYVVTPETTILPENSSWTIRPYARKNDAEAMRRVREWSIKAVKDGMKFPQCTQHHSVPAVIFSTSGYIGNHFHEFTDIIIPLFLTSRQFNGQVKFVVSEMRPWWISKYQAILSKLSNYEVLNIDKDDQVHCFPGVNVGLKRYPKELSIDPQKYSYSIEDFRSFLRDSYSLKRVNAIKLREEGEDENNKNKKQQPRLLILSRRRTRSFTNTAEIAKMARSIGFEVIVMEAGGSMSNFANVVNSCDVLLGVHGAGLTNIVFLPENAVLIQVVPHGGFEWLAKYDFELPSKDMGLKYLDYKISVEESTLIQQYPQDHMIIKHPPSIGKLGWERFKSVYLEQQNVMLDLNRFRPTLQKALELLQQKSSSVYIVRPETTILPENSSWTIKPYARKDDAEATRRKTPHGMDHMAFCAKGRCRSNEACKRWSIKAVKDGMKFPQCRQHHSIPAAILATTSMNSQTSSSSRQFNGQVKFIVSEMRPWWISKYQAILGKLSNYEVLNIGKDNQVHCFPEGEDENNKNKKQQPRLLILSRRRTRSFTNTAEIAKMARSMGFEAILMEAGGSMSNFANVVNSCDVLLGVKWSWPH</sequence>
<keyword evidence="5" id="KW-0812">Transmembrane</keyword>
<proteinExistence type="predicted"/>
<keyword evidence="8" id="KW-1185">Reference proteome</keyword>
<keyword evidence="5" id="KW-1133">Transmembrane helix</keyword>
<evidence type="ECO:0000256" key="2">
    <source>
        <dbReference type="ARBA" id="ARBA00022676"/>
    </source>
</evidence>
<keyword evidence="2" id="KW-0328">Glycosyltransferase</keyword>
<reference evidence="7 8" key="1">
    <citation type="submission" date="2019-01" db="EMBL/GenBank/DDBJ databases">
        <title>Sequencing of cultivated peanut Arachis hypogaea provides insights into genome evolution and oil improvement.</title>
        <authorList>
            <person name="Chen X."/>
        </authorList>
    </citation>
    <scope>NUCLEOTIDE SEQUENCE [LARGE SCALE GENOMIC DNA]</scope>
    <source>
        <strain evidence="8">cv. Fuhuasheng</strain>
        <tissue evidence="7">Leaves</tissue>
    </source>
</reference>
<organism evidence="7 8">
    <name type="scientific">Arachis hypogaea</name>
    <name type="common">Peanut</name>
    <dbReference type="NCBI Taxonomy" id="3818"/>
    <lineage>
        <taxon>Eukaryota</taxon>
        <taxon>Viridiplantae</taxon>
        <taxon>Streptophyta</taxon>
        <taxon>Embryophyta</taxon>
        <taxon>Tracheophyta</taxon>
        <taxon>Spermatophyta</taxon>
        <taxon>Magnoliopsida</taxon>
        <taxon>eudicotyledons</taxon>
        <taxon>Gunneridae</taxon>
        <taxon>Pentapetalae</taxon>
        <taxon>rosids</taxon>
        <taxon>fabids</taxon>
        <taxon>Fabales</taxon>
        <taxon>Fabaceae</taxon>
        <taxon>Papilionoideae</taxon>
        <taxon>50 kb inversion clade</taxon>
        <taxon>dalbergioids sensu lato</taxon>
        <taxon>Dalbergieae</taxon>
        <taxon>Pterocarpus clade</taxon>
        <taxon>Arachis</taxon>
    </lineage>
</organism>
<comment type="subcellular location">
    <subcellularLocation>
        <location evidence="1">Golgi apparatus membrane</location>
        <topology evidence="1">Single-pass type II membrane protein</topology>
    </subcellularLocation>
</comment>
<dbReference type="InterPro" id="IPR007657">
    <property type="entry name" value="Glycosyltransferase_61"/>
</dbReference>
<dbReference type="InterPro" id="IPR049625">
    <property type="entry name" value="Glyco_transf_61_cat"/>
</dbReference>
<gene>
    <name evidence="7" type="ORF">Ahy_A03g010758</name>
</gene>
<dbReference type="Proteomes" id="UP000289738">
    <property type="component" value="Chromosome A03"/>
</dbReference>
<protein>
    <recommendedName>
        <fullName evidence="6">Glycosyltransferase 61 catalytic domain-containing protein</fullName>
    </recommendedName>
</protein>
<keyword evidence="5" id="KW-0472">Membrane</keyword>
<dbReference type="AlphaFoldDB" id="A0A445DNE0"/>
<dbReference type="GO" id="GO:0016763">
    <property type="term" value="F:pentosyltransferase activity"/>
    <property type="evidence" value="ECO:0007669"/>
    <property type="project" value="UniProtKB-ARBA"/>
</dbReference>
<accession>A0A445DNE0</accession>